<protein>
    <submittedName>
        <fullName evidence="1">Uncharacterized protein</fullName>
    </submittedName>
</protein>
<organism evidence="1 2">
    <name type="scientific">Charadrius vociferus</name>
    <name type="common">Killdeer</name>
    <name type="synonym">Aegialitis vocifera</name>
    <dbReference type="NCBI Taxonomy" id="50402"/>
    <lineage>
        <taxon>Eukaryota</taxon>
        <taxon>Metazoa</taxon>
        <taxon>Chordata</taxon>
        <taxon>Craniata</taxon>
        <taxon>Vertebrata</taxon>
        <taxon>Euteleostomi</taxon>
        <taxon>Archelosauria</taxon>
        <taxon>Archosauria</taxon>
        <taxon>Dinosauria</taxon>
        <taxon>Saurischia</taxon>
        <taxon>Theropoda</taxon>
        <taxon>Coelurosauria</taxon>
        <taxon>Aves</taxon>
        <taxon>Neognathae</taxon>
        <taxon>Neoaves</taxon>
        <taxon>Charadriiformes</taxon>
        <taxon>Charadriidae</taxon>
        <taxon>Charadrius</taxon>
    </lineage>
</organism>
<proteinExistence type="predicted"/>
<dbReference type="SUPFAM" id="SSF58069">
    <property type="entry name" value="Virus ectodomain"/>
    <property type="match status" value="1"/>
</dbReference>
<sequence length="54" mass="6129">FLLLAQEHGCKDLEGICCMNLSDLSESIHETIQLLKDGVKNLQVDDGWDWLNNL</sequence>
<dbReference type="AlphaFoldDB" id="A0A0A0A431"/>
<keyword evidence="2" id="KW-1185">Reference proteome</keyword>
<feature type="non-terminal residue" evidence="1">
    <location>
        <position position="54"/>
    </location>
</feature>
<reference evidence="2" key="1">
    <citation type="journal article" date="2014" name="Science">
        <title>Comparative genomics reveals insights into avian genome evolution and adaptation.</title>
        <authorList>
            <consortium name="Avian Genome Consortium"/>
            <person name="Zhang G."/>
            <person name="Li C."/>
            <person name="Li Q."/>
            <person name="Li B."/>
            <person name="Larkin D.M."/>
            <person name="Lee C."/>
            <person name="Storz J.F."/>
            <person name="Antunes A."/>
            <person name="Greenwold M.J."/>
            <person name="Meredith R.W."/>
            <person name="Odeen A."/>
            <person name="Cui J."/>
            <person name="Zhou Q."/>
            <person name="Xu L."/>
            <person name="Pan H."/>
            <person name="Wang Z."/>
            <person name="Jin L."/>
            <person name="Zhang P."/>
            <person name="Hu H."/>
            <person name="Yang W."/>
            <person name="Hu J."/>
            <person name="Xiao J."/>
            <person name="Yang Z."/>
            <person name="Liu Y."/>
            <person name="Xie Q."/>
            <person name="Yu H."/>
            <person name="Lian J."/>
            <person name="Wen P."/>
            <person name="Zhang F."/>
            <person name="Li H."/>
            <person name="Zeng Y."/>
            <person name="Xiong Z."/>
            <person name="Liu S."/>
            <person name="Zhou L."/>
            <person name="Huang Z."/>
            <person name="An N."/>
            <person name="Wang J."/>
            <person name="Zheng Q."/>
            <person name="Xiong Y."/>
            <person name="Wang G."/>
            <person name="Wang B."/>
            <person name="Wang J."/>
            <person name="Fan Y."/>
            <person name="da Fonseca R.R."/>
            <person name="Alfaro-Nunez A."/>
            <person name="Schubert M."/>
            <person name="Orlando L."/>
            <person name="Mourier T."/>
            <person name="Howard J.T."/>
            <person name="Ganapathy G."/>
            <person name="Pfenning A."/>
            <person name="Whitney O."/>
            <person name="Rivas M.V."/>
            <person name="Hara E."/>
            <person name="Smith J."/>
            <person name="Farre M."/>
            <person name="Narayan J."/>
            <person name="Slavov G."/>
            <person name="Romanov M.N."/>
            <person name="Borges R."/>
            <person name="Machado J.P."/>
            <person name="Khan I."/>
            <person name="Springer M.S."/>
            <person name="Gatesy J."/>
            <person name="Hoffmann F.G."/>
            <person name="Opazo J.C."/>
            <person name="Hastad O."/>
            <person name="Sawyer R.H."/>
            <person name="Kim H."/>
            <person name="Kim K.W."/>
            <person name="Kim H.J."/>
            <person name="Cho S."/>
            <person name="Li N."/>
            <person name="Huang Y."/>
            <person name="Bruford M.W."/>
            <person name="Zhan X."/>
            <person name="Dixon A."/>
            <person name="Bertelsen M.F."/>
            <person name="Derryberry E."/>
            <person name="Warren W."/>
            <person name="Wilson R.K."/>
            <person name="Li S."/>
            <person name="Ray D.A."/>
            <person name="Green R.E."/>
            <person name="O'Brien S.J."/>
            <person name="Griffin D."/>
            <person name="Johnson W.E."/>
            <person name="Haussler D."/>
            <person name="Ryder O.A."/>
            <person name="Willerslev E."/>
            <person name="Graves G.R."/>
            <person name="Alstrom P."/>
            <person name="Fjeldsa J."/>
            <person name="Mindell D.P."/>
            <person name="Edwards S.V."/>
            <person name="Braun E.L."/>
            <person name="Rahbek C."/>
            <person name="Burt D.W."/>
            <person name="Houde P."/>
            <person name="Zhang Y."/>
            <person name="Yang H."/>
            <person name="Wang J."/>
            <person name="Jarvis E.D."/>
            <person name="Gilbert M.T."/>
            <person name="Wang J."/>
        </authorList>
    </citation>
    <scope>NUCLEOTIDE SEQUENCE [LARGE SCALE GENOMIC DNA]</scope>
</reference>
<dbReference type="Proteomes" id="UP000053858">
    <property type="component" value="Unassembled WGS sequence"/>
</dbReference>
<feature type="non-terminal residue" evidence="1">
    <location>
        <position position="1"/>
    </location>
</feature>
<evidence type="ECO:0000313" key="1">
    <source>
        <dbReference type="EMBL" id="KGL89334.1"/>
    </source>
</evidence>
<gene>
    <name evidence="1" type="ORF">N301_13910</name>
</gene>
<evidence type="ECO:0000313" key="2">
    <source>
        <dbReference type="Proteomes" id="UP000053858"/>
    </source>
</evidence>
<dbReference type="EMBL" id="KL870811">
    <property type="protein sequence ID" value="KGL89334.1"/>
    <property type="molecule type" value="Genomic_DNA"/>
</dbReference>
<name>A0A0A0A431_CHAVO</name>
<accession>A0A0A0A431</accession>
<dbReference type="Gene3D" id="1.10.287.210">
    <property type="match status" value="1"/>
</dbReference>